<dbReference type="InterPro" id="IPR040654">
    <property type="entry name" value="QslA"/>
</dbReference>
<dbReference type="RefSeq" id="WP_154912782.1">
    <property type="nucleotide sequence ID" value="NZ_CABVIK010000012.1"/>
</dbReference>
<evidence type="ECO:0000259" key="1">
    <source>
        <dbReference type="Pfam" id="PF18226"/>
    </source>
</evidence>
<dbReference type="Pfam" id="PF18226">
    <property type="entry name" value="QslA"/>
    <property type="match status" value="1"/>
</dbReference>
<protein>
    <recommendedName>
        <fullName evidence="1">LasR-specific antiactivator QslA domain-containing protein</fullName>
    </recommendedName>
</protein>
<dbReference type="EMBL" id="CABVIK010000012">
    <property type="protein sequence ID" value="VVP19082.1"/>
    <property type="molecule type" value="Genomic_DNA"/>
</dbReference>
<evidence type="ECO:0000313" key="3">
    <source>
        <dbReference type="Proteomes" id="UP000349468"/>
    </source>
</evidence>
<dbReference type="Proteomes" id="UP000349468">
    <property type="component" value="Unassembled WGS sequence"/>
</dbReference>
<accession>A0A5E7LX10</accession>
<reference evidence="2 3" key="1">
    <citation type="submission" date="2019-09" db="EMBL/GenBank/DDBJ databases">
        <authorList>
            <person name="Chandra G."/>
            <person name="Truman W A."/>
        </authorList>
    </citation>
    <scope>NUCLEOTIDE SEQUENCE [LARGE SCALE GENOMIC DNA]</scope>
    <source>
        <strain evidence="2">PS870</strain>
    </source>
</reference>
<gene>
    <name evidence="2" type="ORF">PS870_03725</name>
</gene>
<evidence type="ECO:0000313" key="2">
    <source>
        <dbReference type="EMBL" id="VVP19082.1"/>
    </source>
</evidence>
<name>A0A5E7LX10_PSEFL</name>
<sequence length="160" mass="17566">MPESLYAVLPSADGQPAIDTQWPANYQEVIDGGADAFEHWLANQNEPLTRCLNSHKQRLPGRIVEAFELGFLHRLDQRLRSQNPTPCKTVEQLTGALALGNRATAMMRLSLESTLQLANKGELRACTEEAAQHLVRTADLATAISLPDASFVSSEGLFHD</sequence>
<feature type="domain" description="LasR-specific antiactivator QslA" evidence="1">
    <location>
        <begin position="11"/>
        <end position="79"/>
    </location>
</feature>
<dbReference type="AlphaFoldDB" id="A0A5E7LX10"/>
<proteinExistence type="predicted"/>
<organism evidence="2 3">
    <name type="scientific">Pseudomonas fluorescens</name>
    <dbReference type="NCBI Taxonomy" id="294"/>
    <lineage>
        <taxon>Bacteria</taxon>
        <taxon>Pseudomonadati</taxon>
        <taxon>Pseudomonadota</taxon>
        <taxon>Gammaproteobacteria</taxon>
        <taxon>Pseudomonadales</taxon>
        <taxon>Pseudomonadaceae</taxon>
        <taxon>Pseudomonas</taxon>
    </lineage>
</organism>